<feature type="coiled-coil region" evidence="19">
    <location>
        <begin position="436"/>
        <end position="497"/>
    </location>
</feature>
<keyword evidence="5" id="KW-0963">Cytoplasm</keyword>
<dbReference type="InterPro" id="IPR001452">
    <property type="entry name" value="SH3_domain"/>
</dbReference>
<dbReference type="Pfam" id="PF26346">
    <property type="entry name" value="Plectin_PPL"/>
    <property type="match status" value="3"/>
</dbReference>
<feature type="coiled-coil region" evidence="19">
    <location>
        <begin position="971"/>
        <end position="1006"/>
    </location>
</feature>
<keyword evidence="9 19" id="KW-0175">Coiled coil</keyword>
<dbReference type="FunFam" id="1.20.58.60:FF:000030">
    <property type="entry name" value="Short stop, isoform K"/>
    <property type="match status" value="1"/>
</dbReference>
<dbReference type="Pfam" id="PF17902">
    <property type="entry name" value="SH3_10"/>
    <property type="match status" value="1"/>
</dbReference>
<dbReference type="SUPFAM" id="SSF46966">
    <property type="entry name" value="Spectrin repeat"/>
    <property type="match status" value="2"/>
</dbReference>
<keyword evidence="4 18" id="KW-0728">SH3 domain</keyword>
<evidence type="ECO:0000256" key="4">
    <source>
        <dbReference type="ARBA" id="ARBA00022443"/>
    </source>
</evidence>
<comment type="subcellular location">
    <subcellularLocation>
        <location evidence="2">Cell junction</location>
        <location evidence="2">Desmosome</location>
    </subcellularLocation>
    <subcellularLocation>
        <location evidence="13">Cornified envelope</location>
    </subcellularLocation>
    <subcellularLocation>
        <location evidence="1">Cytoplasm</location>
        <location evidence="1">Cytoskeleton</location>
    </subcellularLocation>
</comment>
<feature type="compositionally biased region" description="Basic and acidic residues" evidence="20">
    <location>
        <begin position="122"/>
        <end position="131"/>
    </location>
</feature>
<sequence>MGAGTRHSATVEVGTLSRRHALRVTPASRATCKNTRPPARTPARLPAPETAPNFTMFKGLSKGSQGKGSPKGSPAKGAPAKGSPKGSPSKHSRAATQELALLISRMQANADQVERDILETQKKLQQDRARSEQNQALQHRQEAGRNLKEAEVLLKDLFLDVDKARRLKHPQAEEIEKDIKQLHERVTQECAEYRALYERMVLPPDVGPRVDWARVLEQKQKQICEGQYGPGMAELEQQIAEHNILQKEIEAYGQQLRSLVGLVREPALSSRGGEDTASPGWGSGLPCASLLTGPASSPPWSTQDAATIRNQYQDLLKAASWRGQSLGSLYTHLQGCTRQLGALGQQQRRILQQDWSDLMGDPVGVRREYEHFKQHELLSQEQCVNQLEDDGERMVELGHPAVGPIQAHQEALKLEWQNFLNLCICQEGQLQHVEDYRRFQEEADSVSQTLAKLNSSLNTQYSPGGALGTTTELLCQLEAEEKQLAVAEKTLGDLQRRSRDVAPLPQRRNPPQKALHVDSICDWDSGEVQLLRGERYLLVDNADPHTWVVQRPGGETKRAPAACFCIPAPDPEALARASKLTAELQALKQKLAAVRSRLRSSAAEPPQPGQQGAAGSAPEDLQAQQLLTQMTRLHGDLGQVEKQVLGWARAPLSRTAPMEDLEGRVRSHKELTQQLQRLGAEKEAAQRECEDFLSAQPVGPAALHLPVALDDAKTKYSKVQLLCSLYGEKAKAALGLERQIRDADKVIRGFESALAQDSPIPAAPGALQERVGELQRQRRELLEQQSCVLGLHRELKATQHACGALQNHFREFCQDLPHQQRQVRALTDRYHAVGDQLESRALQAREGSAQLRARLMPCREKTVQDASLIYQQFKNCRDNLSSWLEHLPRNQVRPNDGPSQVAYKLQAQKRLLQEIQGREQERAKASRLSQDLQAALQDYELQADTYRCSLEPTQAGSAPKRPRVAPLQESIQAQENNLMKAYTEASAAQQQQLQQLEFARKVLEKRELSEDWQVAQGAQPGPEGPTGREPGALKSQLEEEQRRVVQVQQELEKQRNQLLQLRTQRPLERLEEKEVVQFYRDPQLESSLCRARAQVEDENKKRSGLQADLEAAAQRVVQLERKRKAVQPQLLTKEVTQIERDPGLDSQAAQLSSELEQLRGQDTAVAARLEELKKELLALEKQGATVKEKVVVKEVVKVEKDLEMVKAAHALRLQLEEDTARRKAAEDAVAKAHARMEALERAISAVEPKVIVKEVKQVEQDPGLVQEASRLRTLLEEARRENETLARELRDLQAQHSVAEKQRPPVQVQERVHEIFQVDPETQREIGRLRAALQETASKRSSVEKEVERLLADLTVLRAQKPEVEYKEVTQEVVRHERNPEVLREIDRLKAQLNELVNGSGQAQEQLIRLHGECNEWKRERAKVETKTVNKEVVRQEKDPVLEKEAERLRQEVREAAQKRRAAEDLTYELQNKLLLLGRRRPEEKVVVQEVVVTEKDPKLREEHSRLSQSLDEEVGRRRQLEREVQQLQAAVEEQEGLLSFQEDRGKKLAVEKELRQLTLRIRELETRPPAVQEKIIMEEVVKLEKDPDLEKSTGALRRDLEQEKARVTELHRECKNLQLQINVLQKTKSQEKTIYKEVIRVEKDRVLEGERSRVWETLNRERAARQAREEDVRRLRERVDKAEALGRTWAREEAELQRARDQAGQEQRQLQQELRELEQQKQQQVLHLQESTKLLSQKTAQRGQEVSRLEAAILREKDQIHEKERTLRDLQCKLNREEVNQETQTRETNLSTKICILEPETGKDMCPYEAYKRGVIDRDQYLQLQELECDWEELTTSGPCGEESQLLDRKSGKQYSIEAALRCRRISKEEYHLYREGRLPISEFALLVAGEPKPCASLSIGSIISKSPLSSPGPQSAGCFSPGFGQGLGDDSFPIAGVYDTTTDNKCSIKTAVAKNMLDPITGQKLLEAQAATGGIVDLLSRERFSVHKALERGLIDGTCTQRLLNAQKAFTGIEDPVSRKRLSVGEAVQKGWMPRDSVLPHLQAQHLTGGLIDPKRTGRIPVPQAVLSGMVSEELGQLLQDESSYEKDLIDPISKERLSYREAMGRCRKDPLSGLLLLPAALEGYHYYRTASPALPRCLR</sequence>
<feature type="domain" description="SH3" evidence="21">
    <location>
        <begin position="512"/>
        <end position="569"/>
    </location>
</feature>
<evidence type="ECO:0000256" key="12">
    <source>
        <dbReference type="ARBA" id="ARBA00054106"/>
    </source>
</evidence>
<accession>A0A8J6AD08</accession>
<feature type="coiled-coil region" evidence="19">
    <location>
        <begin position="1598"/>
        <end position="1628"/>
    </location>
</feature>
<keyword evidence="10" id="KW-0206">Cytoskeleton</keyword>
<feature type="coiled-coil region" evidence="19">
    <location>
        <begin position="1659"/>
        <end position="1788"/>
    </location>
</feature>
<evidence type="ECO:0000256" key="10">
    <source>
        <dbReference type="ARBA" id="ARBA00023212"/>
    </source>
</evidence>
<dbReference type="InterPro" id="IPR001101">
    <property type="entry name" value="Plectin_repeat"/>
</dbReference>
<dbReference type="InterPro" id="IPR058847">
    <property type="entry name" value="Plectin_PPL"/>
</dbReference>
<dbReference type="SMART" id="SM00150">
    <property type="entry name" value="SPEC"/>
    <property type="match status" value="1"/>
</dbReference>
<dbReference type="FunFam" id="1.20.58.60:FF:000142">
    <property type="entry name" value="Envoplakin like"/>
    <property type="match status" value="1"/>
</dbReference>
<dbReference type="GO" id="GO:0031424">
    <property type="term" value="P:keratinization"/>
    <property type="evidence" value="ECO:0007669"/>
    <property type="project" value="UniProtKB-KW"/>
</dbReference>
<keyword evidence="6" id="KW-0597">Phosphoprotein</keyword>
<dbReference type="GO" id="GO:0005198">
    <property type="term" value="F:structural molecule activity"/>
    <property type="evidence" value="ECO:0007669"/>
    <property type="project" value="TreeGrafter"/>
</dbReference>
<comment type="subunit">
    <text evidence="14">May form a homodimer or a heterodimer with PPL.</text>
</comment>
<evidence type="ECO:0000256" key="7">
    <source>
        <dbReference type="ARBA" id="ARBA00022737"/>
    </source>
</evidence>
<evidence type="ECO:0000256" key="19">
    <source>
        <dbReference type="SAM" id="Coils"/>
    </source>
</evidence>
<evidence type="ECO:0000259" key="21">
    <source>
        <dbReference type="PROSITE" id="PS50002"/>
    </source>
</evidence>
<dbReference type="FunFam" id="2.30.30.40:FF:000088">
    <property type="entry name" value="Periplakin"/>
    <property type="match status" value="1"/>
</dbReference>
<dbReference type="FunFam" id="1.20.58.60:FF:000109">
    <property type="entry name" value="Periplakin"/>
    <property type="match status" value="1"/>
</dbReference>
<dbReference type="GO" id="GO:0005737">
    <property type="term" value="C:cytoplasm"/>
    <property type="evidence" value="ECO:0007669"/>
    <property type="project" value="TreeGrafter"/>
</dbReference>
<feature type="region of interest" description="Disordered" evidence="20">
    <location>
        <begin position="1011"/>
        <end position="1036"/>
    </location>
</feature>
<evidence type="ECO:0000256" key="3">
    <source>
        <dbReference type="ARBA" id="ARBA00009109"/>
    </source>
</evidence>
<evidence type="ECO:0000256" key="2">
    <source>
        <dbReference type="ARBA" id="ARBA00004568"/>
    </source>
</evidence>
<feature type="coiled-coil region" evidence="19">
    <location>
        <begin position="658"/>
        <end position="695"/>
    </location>
</feature>
<feature type="coiled-coil region" evidence="19">
    <location>
        <begin position="1155"/>
        <end position="1242"/>
    </location>
</feature>
<evidence type="ECO:0000256" key="14">
    <source>
        <dbReference type="ARBA" id="ARBA00063315"/>
    </source>
</evidence>
<feature type="region of interest" description="Disordered" evidence="20">
    <location>
        <begin position="597"/>
        <end position="619"/>
    </location>
</feature>
<dbReference type="Gene3D" id="2.30.30.40">
    <property type="entry name" value="SH3 Domains"/>
    <property type="match status" value="1"/>
</dbReference>
<evidence type="ECO:0000256" key="5">
    <source>
        <dbReference type="ARBA" id="ARBA00022490"/>
    </source>
</evidence>
<dbReference type="InterPro" id="IPR035915">
    <property type="entry name" value="Plakin_repeat_sf"/>
</dbReference>
<reference evidence="22" key="1">
    <citation type="journal article" date="2021" name="Evol. Appl.">
        <title>The genome of the Pyrenean desman and the effects of bottlenecks and inbreeding on the genomic landscape of an endangered species.</title>
        <authorList>
            <person name="Escoda L."/>
            <person name="Castresana J."/>
        </authorList>
    </citation>
    <scope>NUCLEOTIDE SEQUENCE</scope>
    <source>
        <strain evidence="22">IBE-C5619</strain>
    </source>
</reference>
<dbReference type="SMART" id="SM00250">
    <property type="entry name" value="PLEC"/>
    <property type="match status" value="8"/>
</dbReference>
<dbReference type="OrthoDB" id="9945740at2759"/>
<keyword evidence="7" id="KW-0677">Repeat</keyword>
<gene>
    <name evidence="22" type="ORF">J0S82_018164</name>
</gene>
<comment type="similarity">
    <text evidence="3">Belongs to the plakin or cytolinker family.</text>
</comment>
<dbReference type="InterPro" id="IPR043197">
    <property type="entry name" value="Plakin"/>
</dbReference>
<evidence type="ECO:0000256" key="17">
    <source>
        <dbReference type="ARBA" id="ARBA00081368"/>
    </source>
</evidence>
<feature type="region of interest" description="Disordered" evidence="20">
    <location>
        <begin position="1"/>
        <end position="94"/>
    </location>
</feature>
<keyword evidence="8" id="KW-0965">Cell junction</keyword>
<dbReference type="SUPFAM" id="SSF75399">
    <property type="entry name" value="Plakin repeat"/>
    <property type="match status" value="2"/>
</dbReference>
<dbReference type="Gene3D" id="1.20.58.60">
    <property type="match status" value="4"/>
</dbReference>
<protein>
    <recommendedName>
        <fullName evidence="15">Envoplakin</fullName>
    </recommendedName>
    <alternativeName>
        <fullName evidence="16">210 kDa cornified envelope precursor protein</fullName>
    </alternativeName>
    <alternativeName>
        <fullName evidence="17">p210</fullName>
    </alternativeName>
</protein>
<evidence type="ECO:0000256" key="8">
    <source>
        <dbReference type="ARBA" id="ARBA00022949"/>
    </source>
</evidence>
<evidence type="ECO:0000256" key="13">
    <source>
        <dbReference type="ARBA" id="ARBA00060417"/>
    </source>
</evidence>
<dbReference type="PANTHER" id="PTHR23169:SF7">
    <property type="entry name" value="ENVOPLAKIN"/>
    <property type="match status" value="1"/>
</dbReference>
<name>A0A8J6AD08_GALPY</name>
<dbReference type="FunFam" id="3.90.1290.10:FF:000010">
    <property type="entry name" value="Envoplakin a"/>
    <property type="match status" value="1"/>
</dbReference>
<keyword evidence="23" id="KW-1185">Reference proteome</keyword>
<dbReference type="Pfam" id="PF00681">
    <property type="entry name" value="Plectin"/>
    <property type="match status" value="4"/>
</dbReference>
<evidence type="ECO:0000256" key="20">
    <source>
        <dbReference type="SAM" id="MobiDB-lite"/>
    </source>
</evidence>
<dbReference type="Gene3D" id="3.90.1290.10">
    <property type="entry name" value="Plakin repeat"/>
    <property type="match status" value="1"/>
</dbReference>
<feature type="coiled-coil region" evidence="19">
    <location>
        <begin position="1333"/>
        <end position="1360"/>
    </location>
</feature>
<organism evidence="22 23">
    <name type="scientific">Galemys pyrenaicus</name>
    <name type="common">Iberian desman</name>
    <name type="synonym">Pyrenean desman</name>
    <dbReference type="NCBI Taxonomy" id="202257"/>
    <lineage>
        <taxon>Eukaryota</taxon>
        <taxon>Metazoa</taxon>
        <taxon>Chordata</taxon>
        <taxon>Craniata</taxon>
        <taxon>Vertebrata</taxon>
        <taxon>Euteleostomi</taxon>
        <taxon>Mammalia</taxon>
        <taxon>Eutheria</taxon>
        <taxon>Laurasiatheria</taxon>
        <taxon>Eulipotyphla</taxon>
        <taxon>Talpidae</taxon>
        <taxon>Galemys</taxon>
    </lineage>
</organism>
<evidence type="ECO:0000256" key="16">
    <source>
        <dbReference type="ARBA" id="ARBA00079120"/>
    </source>
</evidence>
<feature type="compositionally biased region" description="Low complexity" evidence="20">
    <location>
        <begin position="35"/>
        <end position="87"/>
    </location>
</feature>
<dbReference type="GO" id="GO:0001533">
    <property type="term" value="C:cornified envelope"/>
    <property type="evidence" value="ECO:0007669"/>
    <property type="project" value="UniProtKB-SubCell"/>
</dbReference>
<evidence type="ECO:0000256" key="6">
    <source>
        <dbReference type="ARBA" id="ARBA00022553"/>
    </source>
</evidence>
<dbReference type="GO" id="GO:0030057">
    <property type="term" value="C:desmosome"/>
    <property type="evidence" value="ECO:0007669"/>
    <property type="project" value="UniProtKB-SubCell"/>
</dbReference>
<dbReference type="PROSITE" id="PS50002">
    <property type="entry name" value="SH3"/>
    <property type="match status" value="1"/>
</dbReference>
<dbReference type="GO" id="GO:0045296">
    <property type="term" value="F:cadherin binding"/>
    <property type="evidence" value="ECO:0007669"/>
    <property type="project" value="TreeGrafter"/>
</dbReference>
<feature type="coiled-coil region" evidence="19">
    <location>
        <begin position="1439"/>
        <end position="1466"/>
    </location>
</feature>
<feature type="coiled-coil region" evidence="19">
    <location>
        <begin position="1268"/>
        <end position="1302"/>
    </location>
</feature>
<dbReference type="Gene3D" id="3.30.160.780">
    <property type="match status" value="1"/>
</dbReference>
<dbReference type="InterPro" id="IPR055419">
    <property type="entry name" value="Spectrin_PEPL/EVPL"/>
</dbReference>
<evidence type="ECO:0000256" key="9">
    <source>
        <dbReference type="ARBA" id="ARBA00023054"/>
    </source>
</evidence>
<comment type="caution">
    <text evidence="22">The sequence shown here is derived from an EMBL/GenBank/DDBJ whole genome shotgun (WGS) entry which is preliminary data.</text>
</comment>
<dbReference type="GO" id="GO:0005882">
    <property type="term" value="C:intermediate filament"/>
    <property type="evidence" value="ECO:0007669"/>
    <property type="project" value="TreeGrafter"/>
</dbReference>
<evidence type="ECO:0000313" key="23">
    <source>
        <dbReference type="Proteomes" id="UP000700334"/>
    </source>
</evidence>
<dbReference type="FunFam" id="3.30.160.780:FF:000002">
    <property type="entry name" value="Envoplakin b"/>
    <property type="match status" value="1"/>
</dbReference>
<evidence type="ECO:0000256" key="18">
    <source>
        <dbReference type="PROSITE-ProRule" id="PRU00192"/>
    </source>
</evidence>
<comment type="function">
    <text evidence="12">Component of the cornified envelope of keratinocytes. May link the cornified envelope to desmosomes and intermediate filaments.</text>
</comment>
<dbReference type="InterPro" id="IPR041615">
    <property type="entry name" value="Desmoplakin_SH3"/>
</dbReference>
<keyword evidence="11" id="KW-0417">Keratinization</keyword>
<feature type="coiled-coil region" evidence="19">
    <location>
        <begin position="1095"/>
        <end position="1122"/>
    </location>
</feature>
<dbReference type="EMBL" id="JAGFMF010011609">
    <property type="protein sequence ID" value="KAG8519374.1"/>
    <property type="molecule type" value="Genomic_DNA"/>
</dbReference>
<dbReference type="PANTHER" id="PTHR23169">
    <property type="entry name" value="ENVOPLAKIN"/>
    <property type="match status" value="1"/>
</dbReference>
<feature type="region of interest" description="Disordered" evidence="20">
    <location>
        <begin position="122"/>
        <end position="143"/>
    </location>
</feature>
<feature type="coiled-coil region" evidence="19">
    <location>
        <begin position="1504"/>
        <end position="1568"/>
    </location>
</feature>
<dbReference type="Proteomes" id="UP000700334">
    <property type="component" value="Unassembled WGS sequence"/>
</dbReference>
<proteinExistence type="inferred from homology"/>
<dbReference type="GO" id="GO:0042060">
    <property type="term" value="P:wound healing"/>
    <property type="evidence" value="ECO:0007669"/>
    <property type="project" value="TreeGrafter"/>
</dbReference>
<evidence type="ECO:0000313" key="22">
    <source>
        <dbReference type="EMBL" id="KAG8519374.1"/>
    </source>
</evidence>
<dbReference type="GO" id="GO:0045104">
    <property type="term" value="P:intermediate filament cytoskeleton organization"/>
    <property type="evidence" value="ECO:0007669"/>
    <property type="project" value="InterPro"/>
</dbReference>
<evidence type="ECO:0000256" key="15">
    <source>
        <dbReference type="ARBA" id="ARBA00069368"/>
    </source>
</evidence>
<dbReference type="Pfam" id="PF23160">
    <property type="entry name" value="Spectrin_1st_PEPL"/>
    <property type="match status" value="1"/>
</dbReference>
<dbReference type="CDD" id="cd00176">
    <property type="entry name" value="SPEC"/>
    <property type="match status" value="1"/>
</dbReference>
<dbReference type="InterPro" id="IPR018159">
    <property type="entry name" value="Spectrin/alpha-actinin"/>
</dbReference>
<evidence type="ECO:0000256" key="11">
    <source>
        <dbReference type="ARBA" id="ARBA00023249"/>
    </source>
</evidence>
<evidence type="ECO:0000256" key="1">
    <source>
        <dbReference type="ARBA" id="ARBA00004245"/>
    </source>
</evidence>